<dbReference type="Proteomes" id="UP000050465">
    <property type="component" value="Unassembled WGS sequence"/>
</dbReference>
<evidence type="ECO:0000313" key="1">
    <source>
        <dbReference type="EMBL" id="KPQ35110.1"/>
    </source>
</evidence>
<sequence length="229" mass="24490">MHVRNLAAQAGLRFPFQAFLDPTYLTQKCLKSLLMPVTPGFWTFIGRLSGGLCSSALLTVALPVSAVELAQVHNANYACYLHDGEGIQYDLSVLCTTSEASSAVVLQTGDVQVTLRWNTPDDVDLYVQDPAGDQVFYGNPSVPSGGQLDVDANLGCAEQMASPVENIFWPTGGGVPGDYVVTVSLFSFCGPPGPIDFTLTTLVRGETQNYAGTLSQTQDSMSFPFTFGQ</sequence>
<comment type="caution">
    <text evidence="1">The sequence shown here is derived from an EMBL/GenBank/DDBJ whole genome shotgun (WGS) entry which is preliminary data.</text>
</comment>
<evidence type="ECO:0000313" key="2">
    <source>
        <dbReference type="Proteomes" id="UP000050465"/>
    </source>
</evidence>
<organism evidence="1 2">
    <name type="scientific">Phormidesmis priestleyi Ana</name>
    <dbReference type="NCBI Taxonomy" id="1666911"/>
    <lineage>
        <taxon>Bacteria</taxon>
        <taxon>Bacillati</taxon>
        <taxon>Cyanobacteriota</taxon>
        <taxon>Cyanophyceae</taxon>
        <taxon>Leptolyngbyales</taxon>
        <taxon>Leptolyngbyaceae</taxon>
        <taxon>Phormidesmis</taxon>
    </lineage>
</organism>
<reference evidence="1 2" key="1">
    <citation type="submission" date="2015-09" db="EMBL/GenBank/DDBJ databases">
        <title>Identification and resolution of microdiversity through metagenomic sequencing of parallel consortia.</title>
        <authorList>
            <person name="Nelson W.C."/>
            <person name="Romine M.F."/>
            <person name="Lindemann S.R."/>
        </authorList>
    </citation>
    <scope>NUCLEOTIDE SEQUENCE [LARGE SCALE GENOMIC DNA]</scope>
    <source>
        <strain evidence="1">Ana</strain>
    </source>
</reference>
<dbReference type="Gene3D" id="2.60.120.380">
    <property type="match status" value="1"/>
</dbReference>
<proteinExistence type="predicted"/>
<dbReference type="PATRIC" id="fig|1666911.3.peg.4443"/>
<accession>A0A0P7ZQ18</accession>
<name>A0A0P7ZQ18_9CYAN</name>
<keyword evidence="1" id="KW-0675">Receptor</keyword>
<gene>
    <name evidence="1" type="ORF">HLUCCA11_11870</name>
</gene>
<dbReference type="STRING" id="1666911.HLUCCA11_11870"/>
<protein>
    <submittedName>
        <fullName evidence="1">Cation-independent mannose-6-phosphate receptor repeat</fullName>
    </submittedName>
</protein>
<dbReference type="AlphaFoldDB" id="A0A0P7ZQ18"/>
<dbReference type="EMBL" id="LJZR01000014">
    <property type="protein sequence ID" value="KPQ35110.1"/>
    <property type="molecule type" value="Genomic_DNA"/>
</dbReference>